<sequence>MKRKMISVVVVMTMLLTGCSKDDSESINQDDTTDIVTTEKSIYKLVFTQTGEVENFAGVLFFLVCQMMFTM</sequence>
<organism evidence="1 2">
    <name type="scientific">Wenyingzhuangia heitensis</name>
    <dbReference type="NCBI Taxonomy" id="1487859"/>
    <lineage>
        <taxon>Bacteria</taxon>
        <taxon>Pseudomonadati</taxon>
        <taxon>Bacteroidota</taxon>
        <taxon>Flavobacteriia</taxon>
        <taxon>Flavobacteriales</taxon>
        <taxon>Flavobacteriaceae</taxon>
        <taxon>Wenyingzhuangia</taxon>
    </lineage>
</organism>
<protein>
    <submittedName>
        <fullName evidence="1">PBP1b-binding outer membrane lipoprotein LpoB</fullName>
    </submittedName>
</protein>
<name>A0ABX0U8F2_9FLAO</name>
<evidence type="ECO:0000313" key="2">
    <source>
        <dbReference type="Proteomes" id="UP000745859"/>
    </source>
</evidence>
<gene>
    <name evidence="1" type="ORF">FHR24_000902</name>
</gene>
<dbReference type="PROSITE" id="PS51257">
    <property type="entry name" value="PROKAR_LIPOPROTEIN"/>
    <property type="match status" value="1"/>
</dbReference>
<dbReference type="EMBL" id="JAASQL010000001">
    <property type="protein sequence ID" value="NIJ44463.1"/>
    <property type="molecule type" value="Genomic_DNA"/>
</dbReference>
<keyword evidence="2" id="KW-1185">Reference proteome</keyword>
<evidence type="ECO:0000313" key="1">
    <source>
        <dbReference type="EMBL" id="NIJ44463.1"/>
    </source>
</evidence>
<dbReference type="Proteomes" id="UP000745859">
    <property type="component" value="Unassembled WGS sequence"/>
</dbReference>
<proteinExistence type="predicted"/>
<keyword evidence="1" id="KW-0449">Lipoprotein</keyword>
<accession>A0ABX0U8F2</accession>
<dbReference type="RefSeq" id="WP_167184475.1">
    <property type="nucleotide sequence ID" value="NZ_JAASQL010000001.1"/>
</dbReference>
<reference evidence="1 2" key="1">
    <citation type="submission" date="2020-03" db="EMBL/GenBank/DDBJ databases">
        <title>Genomic Encyclopedia of Type Strains, Phase IV (KMG-IV): sequencing the most valuable type-strain genomes for metagenomic binning, comparative biology and taxonomic classification.</title>
        <authorList>
            <person name="Goeker M."/>
        </authorList>
    </citation>
    <scope>NUCLEOTIDE SEQUENCE [LARGE SCALE GENOMIC DNA]</scope>
    <source>
        <strain evidence="1 2">DSM 101599</strain>
    </source>
</reference>
<comment type="caution">
    <text evidence="1">The sequence shown here is derived from an EMBL/GenBank/DDBJ whole genome shotgun (WGS) entry which is preliminary data.</text>
</comment>